<name>A0AA35V6X0_LACSI</name>
<organism evidence="1 2">
    <name type="scientific">Lactuca saligna</name>
    <name type="common">Willowleaf lettuce</name>
    <dbReference type="NCBI Taxonomy" id="75948"/>
    <lineage>
        <taxon>Eukaryota</taxon>
        <taxon>Viridiplantae</taxon>
        <taxon>Streptophyta</taxon>
        <taxon>Embryophyta</taxon>
        <taxon>Tracheophyta</taxon>
        <taxon>Spermatophyta</taxon>
        <taxon>Magnoliopsida</taxon>
        <taxon>eudicotyledons</taxon>
        <taxon>Gunneridae</taxon>
        <taxon>Pentapetalae</taxon>
        <taxon>asterids</taxon>
        <taxon>campanulids</taxon>
        <taxon>Asterales</taxon>
        <taxon>Asteraceae</taxon>
        <taxon>Cichorioideae</taxon>
        <taxon>Cichorieae</taxon>
        <taxon>Lactucinae</taxon>
        <taxon>Lactuca</taxon>
    </lineage>
</organism>
<proteinExistence type="predicted"/>
<accession>A0AA35V6X0</accession>
<dbReference type="AlphaFoldDB" id="A0AA35V6X0"/>
<evidence type="ECO:0000313" key="2">
    <source>
        <dbReference type="Proteomes" id="UP001177003"/>
    </source>
</evidence>
<keyword evidence="2" id="KW-1185">Reference proteome</keyword>
<evidence type="ECO:0000313" key="1">
    <source>
        <dbReference type="EMBL" id="CAI9271624.1"/>
    </source>
</evidence>
<dbReference type="Proteomes" id="UP001177003">
    <property type="component" value="Chromosome 2"/>
</dbReference>
<protein>
    <submittedName>
        <fullName evidence="1">Uncharacterized protein</fullName>
    </submittedName>
</protein>
<dbReference type="EMBL" id="OX465078">
    <property type="protein sequence ID" value="CAI9271624.1"/>
    <property type="molecule type" value="Genomic_DNA"/>
</dbReference>
<gene>
    <name evidence="1" type="ORF">LSALG_LOCUS11890</name>
</gene>
<sequence length="185" mass="20500">MGFASLQRDAPVKSNIEVNGNICGNVETFNVDTTTNLGDPSNPSIPEQTQFIPPKVSMTESVSEEVRTSGIPINIFDMDTNVNKGDGMLTHAAQGISNVSTSYFDPEEENIPDQMLMSGKQFKTLNCKLNSLLQLRADKGNQNIVSGIEVDVLLKAQEHRLKTIMDQIDTKNEERLKRKSDSFNH</sequence>
<reference evidence="1" key="1">
    <citation type="submission" date="2023-04" db="EMBL/GenBank/DDBJ databases">
        <authorList>
            <person name="Vijverberg K."/>
            <person name="Xiong W."/>
            <person name="Schranz E."/>
        </authorList>
    </citation>
    <scope>NUCLEOTIDE SEQUENCE</scope>
</reference>